<dbReference type="Proteomes" id="UP000469462">
    <property type="component" value="Unassembled WGS sequence"/>
</dbReference>
<reference evidence="2 3" key="1">
    <citation type="submission" date="2019-10" db="EMBL/GenBank/DDBJ databases">
        <title>Genome diversity of Sutterella seckii.</title>
        <authorList>
            <person name="Chaplin A.V."/>
            <person name="Sokolova S.R."/>
            <person name="Mosin K.A."/>
            <person name="Ivanova E.L."/>
            <person name="Kochetkova T.O."/>
            <person name="Goltsov A.Y."/>
            <person name="Trofimov D.Y."/>
            <person name="Efimov B.A."/>
        </authorList>
    </citation>
    <scope>NUCLEOTIDE SEQUENCE [LARGE SCALE GENOMIC DNA]</scope>
    <source>
        <strain evidence="2 3">ASD3426</strain>
    </source>
</reference>
<keyword evidence="3" id="KW-1185">Reference proteome</keyword>
<comment type="caution">
    <text evidence="2">The sequence shown here is derived from an EMBL/GenBank/DDBJ whole genome shotgun (WGS) entry which is preliminary data.</text>
</comment>
<accession>A0AAI9SDA8</accession>
<dbReference type="RefSeq" id="WP_152156978.1">
    <property type="nucleotide sequence ID" value="NZ_WEHW01000011.1"/>
</dbReference>
<proteinExistence type="predicted"/>
<name>A0AAI9SDA8_9BURK</name>
<keyword evidence="1" id="KW-0472">Membrane</keyword>
<organism evidence="2 3">
    <name type="scientific">Sutterella seckii</name>
    <dbReference type="NCBI Taxonomy" id="1944635"/>
    <lineage>
        <taxon>Bacteria</taxon>
        <taxon>Pseudomonadati</taxon>
        <taxon>Pseudomonadota</taxon>
        <taxon>Betaproteobacteria</taxon>
        <taxon>Burkholderiales</taxon>
        <taxon>Sutterellaceae</taxon>
        <taxon>Sutterella</taxon>
    </lineage>
</organism>
<evidence type="ECO:0000313" key="2">
    <source>
        <dbReference type="EMBL" id="KAB7651703.1"/>
    </source>
</evidence>
<sequence>MSESKLVMTTASRTAEEKRCYRVRGPYLLQDQSPPPDELKLIAESAFPVEIYFGHLGKEEWTRRLEISLDAQGANALTDCTSPERSMLRGRPALLVRVNRLGEESVPSLCALFRPQKDTIDLTNVVLPKEPVDRGRILRVILISFGAFLGILFLFLLAGVLLTLLFAS</sequence>
<dbReference type="AlphaFoldDB" id="A0AAI9SDA8"/>
<feature type="transmembrane region" description="Helical" evidence="1">
    <location>
        <begin position="137"/>
        <end position="167"/>
    </location>
</feature>
<keyword evidence="1" id="KW-1133">Transmembrane helix</keyword>
<evidence type="ECO:0000256" key="1">
    <source>
        <dbReference type="SAM" id="Phobius"/>
    </source>
</evidence>
<protein>
    <submittedName>
        <fullName evidence="2">Uncharacterized protein</fullName>
    </submittedName>
</protein>
<gene>
    <name evidence="2" type="ORF">GBM96_04835</name>
</gene>
<keyword evidence="1" id="KW-0812">Transmembrane</keyword>
<evidence type="ECO:0000313" key="3">
    <source>
        <dbReference type="Proteomes" id="UP000469462"/>
    </source>
</evidence>
<dbReference type="EMBL" id="WEHW01000011">
    <property type="protein sequence ID" value="KAB7651703.1"/>
    <property type="molecule type" value="Genomic_DNA"/>
</dbReference>